<dbReference type="EMBL" id="BOMG01000115">
    <property type="protein sequence ID" value="GID60866.1"/>
    <property type="molecule type" value="Genomic_DNA"/>
</dbReference>
<keyword evidence="1" id="KW-0812">Transmembrane</keyword>
<feature type="transmembrane region" description="Helical" evidence="1">
    <location>
        <begin position="124"/>
        <end position="143"/>
    </location>
</feature>
<evidence type="ECO:0000313" key="2">
    <source>
        <dbReference type="EMBL" id="GID60866.1"/>
    </source>
</evidence>
<evidence type="ECO:0000313" key="3">
    <source>
        <dbReference type="Proteomes" id="UP000612282"/>
    </source>
</evidence>
<keyword evidence="3" id="KW-1185">Reference proteome</keyword>
<name>A0ABQ3XQT8_9ACTN</name>
<organism evidence="2 3">
    <name type="scientific">Actinoplanes couchii</name>
    <dbReference type="NCBI Taxonomy" id="403638"/>
    <lineage>
        <taxon>Bacteria</taxon>
        <taxon>Bacillati</taxon>
        <taxon>Actinomycetota</taxon>
        <taxon>Actinomycetes</taxon>
        <taxon>Micromonosporales</taxon>
        <taxon>Micromonosporaceae</taxon>
        <taxon>Actinoplanes</taxon>
    </lineage>
</organism>
<proteinExistence type="predicted"/>
<dbReference type="Gene3D" id="3.40.50.720">
    <property type="entry name" value="NAD(P)-binding Rossmann-like Domain"/>
    <property type="match status" value="1"/>
</dbReference>
<keyword evidence="1" id="KW-0472">Membrane</keyword>
<evidence type="ECO:0000256" key="1">
    <source>
        <dbReference type="SAM" id="Phobius"/>
    </source>
</evidence>
<gene>
    <name evidence="2" type="ORF">Aco03nite_092700</name>
</gene>
<dbReference type="Proteomes" id="UP000612282">
    <property type="component" value="Unassembled WGS sequence"/>
</dbReference>
<accession>A0ABQ3XQT8</accession>
<sequence length="166" mass="18411">MITLLPTTDPEQLRRPAPVLDLGERHVQIHEPVPRHLLTDHRDLPRIDPEMLLQHRIEGPIIVLLGVLPVSCHHFVEKDLKGRDEFARTLIHARQANRERAVPCRVHPPVRHTHRRVLWGSPTVVGMGAVVVVGAGVIGLSVAHEPARAGRRVPVIAARVAQVVPA</sequence>
<reference evidence="2 3" key="1">
    <citation type="submission" date="2021-01" db="EMBL/GenBank/DDBJ databases">
        <title>Whole genome shotgun sequence of Actinoplanes couchii NBRC 106145.</title>
        <authorList>
            <person name="Komaki H."/>
            <person name="Tamura T."/>
        </authorList>
    </citation>
    <scope>NUCLEOTIDE SEQUENCE [LARGE SCALE GENOMIC DNA]</scope>
    <source>
        <strain evidence="2 3">NBRC 106145</strain>
    </source>
</reference>
<keyword evidence="1" id="KW-1133">Transmembrane helix</keyword>
<comment type="caution">
    <text evidence="2">The sequence shown here is derived from an EMBL/GenBank/DDBJ whole genome shotgun (WGS) entry which is preliminary data.</text>
</comment>
<protein>
    <submittedName>
        <fullName evidence="2">Uncharacterized protein</fullName>
    </submittedName>
</protein>